<name>A0A2H6LKZ0_9NOSO</name>
<feature type="transmembrane region" description="Helical" evidence="1">
    <location>
        <begin position="394"/>
        <end position="415"/>
    </location>
</feature>
<gene>
    <name evidence="2" type="ORF">NCWK1_3660</name>
</gene>
<dbReference type="NCBIfam" id="NF033912">
    <property type="entry name" value="msc"/>
    <property type="match status" value="1"/>
</dbReference>
<dbReference type="Gene3D" id="1.10.287.1260">
    <property type="match status" value="2"/>
</dbReference>
<keyword evidence="1" id="KW-0472">Membrane</keyword>
<feature type="transmembrane region" description="Helical" evidence="1">
    <location>
        <begin position="427"/>
        <end position="453"/>
    </location>
</feature>
<organism evidence="2 3">
    <name type="scientific">Nostoc cycadae WK-1</name>
    <dbReference type="NCBI Taxonomy" id="1861711"/>
    <lineage>
        <taxon>Bacteria</taxon>
        <taxon>Bacillati</taxon>
        <taxon>Cyanobacteriota</taxon>
        <taxon>Cyanophyceae</taxon>
        <taxon>Nostocales</taxon>
        <taxon>Nostocaceae</taxon>
        <taxon>Nostoc</taxon>
    </lineage>
</organism>
<feature type="transmembrane region" description="Helical" evidence="1">
    <location>
        <begin position="355"/>
        <end position="374"/>
    </location>
</feature>
<dbReference type="InterPro" id="IPR008910">
    <property type="entry name" value="MSC_TM_helix"/>
</dbReference>
<dbReference type="EMBL" id="BDGE01000061">
    <property type="protein sequence ID" value="GBE93895.1"/>
    <property type="molecule type" value="Genomic_DNA"/>
</dbReference>
<feature type="transmembrane region" description="Helical" evidence="1">
    <location>
        <begin position="229"/>
        <end position="249"/>
    </location>
</feature>
<dbReference type="Proteomes" id="UP000236527">
    <property type="component" value="Unassembled WGS sequence"/>
</dbReference>
<feature type="transmembrane region" description="Helical" evidence="1">
    <location>
        <begin position="328"/>
        <end position="349"/>
    </location>
</feature>
<dbReference type="AlphaFoldDB" id="A0A2H6LKZ0"/>
<feature type="transmembrane region" description="Helical" evidence="1">
    <location>
        <begin position="95"/>
        <end position="115"/>
    </location>
</feature>
<feature type="transmembrane region" description="Helical" evidence="1">
    <location>
        <begin position="45"/>
        <end position="70"/>
    </location>
</feature>
<dbReference type="PANTHER" id="PTHR30221:SF1">
    <property type="entry name" value="SMALL-CONDUCTANCE MECHANOSENSITIVE CHANNEL"/>
    <property type="match status" value="1"/>
</dbReference>
<keyword evidence="1" id="KW-1133">Transmembrane helix</keyword>
<evidence type="ECO:0000313" key="3">
    <source>
        <dbReference type="Proteomes" id="UP000236527"/>
    </source>
</evidence>
<feature type="transmembrane region" description="Helical" evidence="1">
    <location>
        <begin position="492"/>
        <end position="515"/>
    </location>
</feature>
<keyword evidence="1" id="KW-0812">Transmembrane</keyword>
<dbReference type="Pfam" id="PF05552">
    <property type="entry name" value="MS_channel_1st_1"/>
    <property type="match status" value="4"/>
</dbReference>
<comment type="caution">
    <text evidence="2">The sequence shown here is derived from an EMBL/GenBank/DDBJ whole genome shotgun (WGS) entry which is preliminary data.</text>
</comment>
<feature type="transmembrane region" description="Helical" evidence="1">
    <location>
        <begin position="192"/>
        <end position="209"/>
    </location>
</feature>
<feature type="transmembrane region" description="Helical" evidence="1">
    <location>
        <begin position="287"/>
        <end position="308"/>
    </location>
</feature>
<protein>
    <submittedName>
        <fullName evidence="2">Conserved TM helix repeat-containing protein</fullName>
    </submittedName>
</protein>
<feature type="transmembrane region" description="Helical" evidence="1">
    <location>
        <begin position="135"/>
        <end position="159"/>
    </location>
</feature>
<accession>A0A2H6LKZ0</accession>
<evidence type="ECO:0000256" key="1">
    <source>
        <dbReference type="SAM" id="Phobius"/>
    </source>
</evidence>
<dbReference type="PANTHER" id="PTHR30221">
    <property type="entry name" value="SMALL-CONDUCTANCE MECHANOSENSITIVE CHANNEL"/>
    <property type="match status" value="1"/>
</dbReference>
<dbReference type="GO" id="GO:0008381">
    <property type="term" value="F:mechanosensitive monoatomic ion channel activity"/>
    <property type="evidence" value="ECO:0007669"/>
    <property type="project" value="InterPro"/>
</dbReference>
<reference evidence="3" key="1">
    <citation type="journal article" date="2018" name="Genome Announc.">
        <title>Draft Genome Sequence of the Nitrogen-Fixing and Hormogonia-Inducing Cyanobacterium Nostoc cycadae Strain WK-1, Isolated from the Coralloid Roots of Cycas revoluta.</title>
        <authorList>
            <person name="Kanesaki Y."/>
            <person name="Hirose M."/>
            <person name="Hirose Y."/>
            <person name="Fujisawa T."/>
            <person name="Nakamura Y."/>
            <person name="Watanabe S."/>
            <person name="Matsunaga S."/>
            <person name="Uchida H."/>
            <person name="Murakami A."/>
        </authorList>
    </citation>
    <scope>NUCLEOTIDE SEQUENCE [LARGE SCALE GENOMIC DNA]</scope>
    <source>
        <strain evidence="3">WK-1</strain>
    </source>
</reference>
<keyword evidence="3" id="KW-1185">Reference proteome</keyword>
<dbReference type="InterPro" id="IPR045275">
    <property type="entry name" value="MscS_archaea/bacteria_type"/>
</dbReference>
<sequence>MGLSIKGQQFLGQSPNLPLDQPSVNQGIAELQGIGQQVILYTPRLLGAVAILLVGLLIAASIAAVTRGILNRTNIDNRIAAGVTGRRDVPQVEKLISSLVFWSIILLTVVAVLQALGLEVASRPLNSFLDQLIGFLPKVVGAGILLGVAWVLASIVKIVTLRGLQAFKLDERLNQDSPEDSISLDRISLSETIASALYWFIFLLFLAPVLDTLGLRQALLPVQALITEILSILPNILAAILIAVLGWFLANIVRRIVTNLLATTGVDYLGSRFGLSSAMGAQSLSTIIGTIVYVLILIPVAIAALNALKIEAISVPAITMLQQILNSLPAIFTAAAILIIAFFVGRFVGDLVTSILTSLGFNNIFAVLGLPSPARQEVYTETQPLAPLRTPSEIAGIITLVGIMLFATVAAVNILNIPALTTLVTGILIILGRILSGLIVFAVGLFLANLAFSLISSSGDRQAKILAQVARISVITLVSAMALQQIGVASDIVNLAFGLLLGAIAVAIALAFGLGGRDIAREQVKEWLDSFKSKS</sequence>
<proteinExistence type="predicted"/>
<evidence type="ECO:0000313" key="2">
    <source>
        <dbReference type="EMBL" id="GBE93895.1"/>
    </source>
</evidence>